<keyword evidence="1" id="KW-0808">Transferase</keyword>
<dbReference type="EMBL" id="SAIY01000014">
    <property type="protein sequence ID" value="NGM16273.1"/>
    <property type="molecule type" value="Genomic_DNA"/>
</dbReference>
<comment type="caution">
    <text evidence="1">The sequence shown here is derived from an EMBL/GenBank/DDBJ whole genome shotgun (WGS) entry which is preliminary data.</text>
</comment>
<name>A0A6M1LD99_9ACTN</name>
<sequence length="67" mass="6937">VLLAVVVSVWVPAARHVAGLVGAGLTVAALTDTCAMGAVLARLPYNRGAGCDVDRSLARLRTERHQA</sequence>
<gene>
    <name evidence="1" type="ORF">ENC19_28455</name>
</gene>
<evidence type="ECO:0000313" key="2">
    <source>
        <dbReference type="Proteomes" id="UP000478148"/>
    </source>
</evidence>
<evidence type="ECO:0000313" key="1">
    <source>
        <dbReference type="EMBL" id="NGM16273.1"/>
    </source>
</evidence>
<dbReference type="Proteomes" id="UP000478148">
    <property type="component" value="Unassembled WGS sequence"/>
</dbReference>
<organism evidence="1 2">
    <name type="scientific">Verrucosispora sioxanthis</name>
    <dbReference type="NCBI Taxonomy" id="2499994"/>
    <lineage>
        <taxon>Bacteria</taxon>
        <taxon>Bacillati</taxon>
        <taxon>Actinomycetota</taxon>
        <taxon>Actinomycetes</taxon>
        <taxon>Micromonosporales</taxon>
        <taxon>Micromonosporaceae</taxon>
        <taxon>Micromonospora</taxon>
    </lineage>
</organism>
<reference evidence="1 2" key="1">
    <citation type="submission" date="2020-02" db="EMBL/GenBank/DDBJ databases">
        <title>Draft Genome Sequence of Verrucosispora sp. Strain CWR15, Isolated from Gulf of Mexico Sponge.</title>
        <authorList>
            <person name="Kennedy S.J."/>
            <person name="Cella E."/>
            <person name="Azarian T."/>
            <person name="Baker B.J."/>
            <person name="Shaw L.N."/>
        </authorList>
    </citation>
    <scope>NUCLEOTIDE SEQUENCE [LARGE SCALE GENOMIC DNA]</scope>
    <source>
        <strain evidence="1 2">CWR15</strain>
    </source>
</reference>
<feature type="non-terminal residue" evidence="1">
    <location>
        <position position="1"/>
    </location>
</feature>
<dbReference type="GO" id="GO:0016740">
    <property type="term" value="F:transferase activity"/>
    <property type="evidence" value="ECO:0007669"/>
    <property type="project" value="UniProtKB-KW"/>
</dbReference>
<proteinExistence type="predicted"/>
<protein>
    <submittedName>
        <fullName evidence="1">Sulfurtransferase</fullName>
    </submittedName>
</protein>
<dbReference type="AlphaFoldDB" id="A0A6M1LD99"/>
<dbReference type="Gene3D" id="6.10.140.1340">
    <property type="match status" value="1"/>
</dbReference>
<keyword evidence="2" id="KW-1185">Reference proteome</keyword>
<accession>A0A6M1LD99</accession>